<evidence type="ECO:0000313" key="2">
    <source>
        <dbReference type="Proteomes" id="UP000651475"/>
    </source>
</evidence>
<dbReference type="Proteomes" id="UP000651475">
    <property type="component" value="Unassembled WGS sequence"/>
</dbReference>
<proteinExistence type="predicted"/>
<name>A0ABR7DM57_9BACT</name>
<sequence>MEEDELKFLQQHRDLFPTQEMYDEFLLVRKMNKEERKSYSVKRQEKIKVMTAIHKPPYTS</sequence>
<accession>A0ABR7DM57</accession>
<reference evidence="1 2" key="1">
    <citation type="submission" date="2020-08" db="EMBL/GenBank/DDBJ databases">
        <title>Genome public.</title>
        <authorList>
            <person name="Liu C."/>
            <person name="Sun Q."/>
        </authorList>
    </citation>
    <scope>NUCLEOTIDE SEQUENCE [LARGE SCALE GENOMIC DNA]</scope>
    <source>
        <strain evidence="1 2">NSJ-79</strain>
    </source>
</reference>
<keyword evidence="2" id="KW-1185">Reference proteome</keyword>
<protein>
    <submittedName>
        <fullName evidence="1">Uncharacterized protein</fullName>
    </submittedName>
</protein>
<dbReference type="RefSeq" id="WP_186928480.1">
    <property type="nucleotide sequence ID" value="NZ_JACOOJ010000003.1"/>
</dbReference>
<gene>
    <name evidence="1" type="ORF">H8S65_02995</name>
</gene>
<organism evidence="1 2">
    <name type="scientific">Parabacteroides hominis</name>
    <dbReference type="NCBI Taxonomy" id="2763057"/>
    <lineage>
        <taxon>Bacteria</taxon>
        <taxon>Pseudomonadati</taxon>
        <taxon>Bacteroidota</taxon>
        <taxon>Bacteroidia</taxon>
        <taxon>Bacteroidales</taxon>
        <taxon>Tannerellaceae</taxon>
        <taxon>Parabacteroides</taxon>
    </lineage>
</organism>
<dbReference type="EMBL" id="JACOOJ010000003">
    <property type="protein sequence ID" value="MBC5631748.1"/>
    <property type="molecule type" value="Genomic_DNA"/>
</dbReference>
<evidence type="ECO:0000313" key="1">
    <source>
        <dbReference type="EMBL" id="MBC5631748.1"/>
    </source>
</evidence>
<comment type="caution">
    <text evidence="1">The sequence shown here is derived from an EMBL/GenBank/DDBJ whole genome shotgun (WGS) entry which is preliminary data.</text>
</comment>